<accession>A0A853IU25</accession>
<dbReference type="InterPro" id="IPR019886">
    <property type="entry name" value="Na_symporter_ssu"/>
</dbReference>
<protein>
    <submittedName>
        <fullName evidence="3">DUF4212 domain-containing protein</fullName>
    </submittedName>
</protein>
<dbReference type="EMBL" id="JACCKX010000001">
    <property type="protein sequence ID" value="NZA02695.1"/>
    <property type="molecule type" value="Genomic_DNA"/>
</dbReference>
<name>A0A853IU25_9BURK</name>
<dbReference type="Pfam" id="PF13937">
    <property type="entry name" value="DUF4212"/>
    <property type="match status" value="1"/>
</dbReference>
<reference evidence="3 4" key="1">
    <citation type="submission" date="2020-07" db="EMBL/GenBank/DDBJ databases">
        <authorList>
            <person name="Maaloum M."/>
        </authorList>
    </citation>
    <scope>NUCLEOTIDE SEQUENCE [LARGE SCALE GENOMIC DNA]</scope>
    <source>
        <strain evidence="3 4">GCS-AN-3</strain>
    </source>
</reference>
<keyword evidence="1" id="KW-1133">Transmembrane helix</keyword>
<feature type="transmembrane region" description="Helical" evidence="1">
    <location>
        <begin position="49"/>
        <end position="72"/>
    </location>
</feature>
<dbReference type="RefSeq" id="WP_180551008.1">
    <property type="nucleotide sequence ID" value="NZ_DAIPTI010000154.1"/>
</dbReference>
<feature type="domain" description="Sodium symporter small subunit" evidence="2">
    <location>
        <begin position="17"/>
        <end position="78"/>
    </location>
</feature>
<sequence length="88" mass="9762">MPEPPVAIEKEAGGAWRMRAALLVVWALASFGVAFFARDLDQVLAGWPLNYWLAAQGAVLVFMGIVVLYAWWMNRVEARQAAAERKDG</sequence>
<evidence type="ECO:0000259" key="2">
    <source>
        <dbReference type="Pfam" id="PF13937"/>
    </source>
</evidence>
<keyword evidence="4" id="KW-1185">Reference proteome</keyword>
<dbReference type="AlphaFoldDB" id="A0A853IU25"/>
<gene>
    <name evidence="3" type="ORF">H0I39_14745</name>
</gene>
<evidence type="ECO:0000313" key="4">
    <source>
        <dbReference type="Proteomes" id="UP000589716"/>
    </source>
</evidence>
<evidence type="ECO:0000256" key="1">
    <source>
        <dbReference type="SAM" id="Phobius"/>
    </source>
</evidence>
<dbReference type="Proteomes" id="UP000589716">
    <property type="component" value="Unassembled WGS sequence"/>
</dbReference>
<keyword evidence="1" id="KW-0472">Membrane</keyword>
<dbReference type="NCBIfam" id="TIGR03647">
    <property type="entry name" value="Na_symport_sm"/>
    <property type="match status" value="1"/>
</dbReference>
<evidence type="ECO:0000313" key="3">
    <source>
        <dbReference type="EMBL" id="NZA02695.1"/>
    </source>
</evidence>
<keyword evidence="1" id="KW-0812">Transmembrane</keyword>
<organism evidence="3 4">
    <name type="scientific">Ottowia beijingensis</name>
    <dbReference type="NCBI Taxonomy" id="1207057"/>
    <lineage>
        <taxon>Bacteria</taxon>
        <taxon>Pseudomonadati</taxon>
        <taxon>Pseudomonadota</taxon>
        <taxon>Betaproteobacteria</taxon>
        <taxon>Burkholderiales</taxon>
        <taxon>Comamonadaceae</taxon>
        <taxon>Ottowia</taxon>
    </lineage>
</organism>
<proteinExistence type="predicted"/>
<feature type="transmembrane region" description="Helical" evidence="1">
    <location>
        <begin position="20"/>
        <end position="37"/>
    </location>
</feature>
<comment type="caution">
    <text evidence="3">The sequence shown here is derived from an EMBL/GenBank/DDBJ whole genome shotgun (WGS) entry which is preliminary data.</text>
</comment>